<dbReference type="EMBL" id="ABBJDF010000027">
    <property type="protein sequence ID" value="EHT9941095.1"/>
    <property type="molecule type" value="Genomic_DNA"/>
</dbReference>
<accession>A0AAD2SJ20</accession>
<evidence type="ECO:0000256" key="1">
    <source>
        <dbReference type="SAM" id="Phobius"/>
    </source>
</evidence>
<feature type="transmembrane region" description="Helical" evidence="1">
    <location>
        <begin position="132"/>
        <end position="154"/>
    </location>
</feature>
<evidence type="ECO:0000313" key="2">
    <source>
        <dbReference type="EMBL" id="EHT9941095.1"/>
    </source>
</evidence>
<keyword evidence="1" id="KW-0812">Transmembrane</keyword>
<feature type="transmembrane region" description="Helical" evidence="1">
    <location>
        <begin position="29"/>
        <end position="47"/>
    </location>
</feature>
<feature type="transmembrane region" description="Helical" evidence="1">
    <location>
        <begin position="56"/>
        <end position="76"/>
    </location>
</feature>
<gene>
    <name evidence="2" type="ORF">KY227_004225</name>
</gene>
<feature type="transmembrane region" description="Helical" evidence="1">
    <location>
        <begin position="5"/>
        <end position="23"/>
    </location>
</feature>
<feature type="transmembrane region" description="Helical" evidence="1">
    <location>
        <begin position="160"/>
        <end position="190"/>
    </location>
</feature>
<protein>
    <submittedName>
        <fullName evidence="2">Oligosaccharide repeat unit polymerase</fullName>
    </submittedName>
</protein>
<keyword evidence="1" id="KW-1133">Transmembrane helix</keyword>
<feature type="transmembrane region" description="Helical" evidence="1">
    <location>
        <begin position="197"/>
        <end position="215"/>
    </location>
</feature>
<feature type="transmembrane region" description="Helical" evidence="1">
    <location>
        <begin position="261"/>
        <end position="282"/>
    </location>
</feature>
<name>A0AAD2SJ20_CITFR</name>
<reference evidence="2" key="1">
    <citation type="submission" date="2021-07" db="EMBL/GenBank/DDBJ databases">
        <authorList>
            <consortium name="Clinical and Environmental Microbiology Branch: Whole genome sequencing antimicrobial resistance pathogens in the healthcare setting"/>
        </authorList>
    </citation>
    <scope>NUCLEOTIDE SEQUENCE</scope>
    <source>
        <strain evidence="2">2021DK-00049</strain>
    </source>
</reference>
<feature type="transmembrane region" description="Helical" evidence="1">
    <location>
        <begin position="351"/>
        <end position="368"/>
    </location>
</feature>
<dbReference type="NCBIfam" id="TIGR04370">
    <property type="entry name" value="glyco_rpt_poly"/>
    <property type="match status" value="1"/>
</dbReference>
<keyword evidence="1" id="KW-0472">Membrane</keyword>
<feature type="transmembrane region" description="Helical" evidence="1">
    <location>
        <begin position="302"/>
        <end position="321"/>
    </location>
</feature>
<feature type="transmembrane region" description="Helical" evidence="1">
    <location>
        <begin position="328"/>
        <end position="345"/>
    </location>
</feature>
<organism evidence="2">
    <name type="scientific">Citrobacter freundii</name>
    <dbReference type="NCBI Taxonomy" id="546"/>
    <lineage>
        <taxon>Bacteria</taxon>
        <taxon>Pseudomonadati</taxon>
        <taxon>Pseudomonadota</taxon>
        <taxon>Gammaproteobacteria</taxon>
        <taxon>Enterobacterales</taxon>
        <taxon>Enterobacteriaceae</taxon>
        <taxon>Citrobacter</taxon>
        <taxon>Citrobacter freundii complex</taxon>
    </lineage>
</organism>
<feature type="transmembrane region" description="Helical" evidence="1">
    <location>
        <begin position="96"/>
        <end position="120"/>
    </location>
</feature>
<dbReference type="GeneID" id="87000627"/>
<comment type="caution">
    <text evidence="2">The sequence shown here is derived from an EMBL/GenBank/DDBJ whole genome shotgun (WGS) entry which is preliminary data.</text>
</comment>
<dbReference type="RefSeq" id="WP_151532579.1">
    <property type="nucleotide sequence ID" value="NZ_CP042478.1"/>
</dbReference>
<proteinExistence type="predicted"/>
<sequence length="382" mass="44859">MDVVLTMTVVYFCSLVFCFYLKLEWTHPAVVHSIIWLACCLLVGYFSESTYLPKDYYILVANLMFFIFAILGAQTFRNKNVNYKLCLSAQSYVKFLPFVFILTFYFVIFSKFSIGSLFNISAFREYLVADDGANYGMLGRLALLSLFSSCFLILRCKWTFFISSIFCLPMVIMLGAKTLILLYLVVMLVLTPKKLRFSKVLFFSILFILFFYIIMSVRYPDSSFNLISYYLYNYMSGGFLAFAQLEHAEQKIFGFNSLRNIYLWVSFFYPSEIASIIQNWVFVPFPVNVYSYLRPYYLDFGYVSIVFPMLFGFISGRVYVLKFKNIRSYYILYPIILYAILMQLIDDQYLTWISNWILLIIVGYLMTWDRNCAKNSCVNSNL</sequence>
<dbReference type="AlphaFoldDB" id="A0AAD2SJ20"/>